<keyword evidence="4" id="KW-0732">Signal</keyword>
<dbReference type="SMART" id="SM00708">
    <property type="entry name" value="PhBP"/>
    <property type="match status" value="1"/>
</dbReference>
<sequence>MATNVKWRPTGAFIFVVLMVTNIDCSKDLIEKMSISFLKNVQDCKKELSAPDEVIKSLMKFWEEDADLSHRELGCLILCVASKHELVELDTYKLHHKNAFEYAKKHGADDDTAKKLITLIQGCESQNEGNSDHCHRIREIAKCYHGHMHDLKWAPSMEVIIAELMADM</sequence>
<organism evidence="5 6">
    <name type="scientific">Diatraea saccharalis</name>
    <name type="common">sugarcane borer</name>
    <dbReference type="NCBI Taxonomy" id="40085"/>
    <lineage>
        <taxon>Eukaryota</taxon>
        <taxon>Metazoa</taxon>
        <taxon>Ecdysozoa</taxon>
        <taxon>Arthropoda</taxon>
        <taxon>Hexapoda</taxon>
        <taxon>Insecta</taxon>
        <taxon>Pterygota</taxon>
        <taxon>Neoptera</taxon>
        <taxon>Endopterygota</taxon>
        <taxon>Lepidoptera</taxon>
        <taxon>Glossata</taxon>
        <taxon>Ditrysia</taxon>
        <taxon>Pyraloidea</taxon>
        <taxon>Crambidae</taxon>
        <taxon>Crambinae</taxon>
        <taxon>Diatraea</taxon>
    </lineage>
</organism>
<dbReference type="InterPro" id="IPR006170">
    <property type="entry name" value="PBP/GOBP"/>
</dbReference>
<dbReference type="InterPro" id="IPR036728">
    <property type="entry name" value="PBP_GOBP_sf"/>
</dbReference>
<reference evidence="5" key="2">
    <citation type="submission" date="2022-10" db="EMBL/GenBank/DDBJ databases">
        <authorList>
            <consortium name="ENA_rothamsted_submissions"/>
            <consortium name="culmorum"/>
            <person name="King R."/>
        </authorList>
    </citation>
    <scope>NUCLEOTIDE SEQUENCE</scope>
</reference>
<dbReference type="OrthoDB" id="7413278at2759"/>
<feature type="disulfide bond" evidence="3">
    <location>
        <begin position="44"/>
        <end position="79"/>
    </location>
</feature>
<comment type="similarity">
    <text evidence="1">Belongs to the PBP/GOBP family.</text>
</comment>
<dbReference type="GO" id="GO:0005549">
    <property type="term" value="F:odorant binding"/>
    <property type="evidence" value="ECO:0007669"/>
    <property type="project" value="InterPro"/>
</dbReference>
<evidence type="ECO:0000256" key="1">
    <source>
        <dbReference type="ARBA" id="ARBA00008098"/>
    </source>
</evidence>
<dbReference type="PRINTS" id="PR00484">
    <property type="entry name" value="PBPGOBP"/>
</dbReference>
<proteinExistence type="inferred from homology"/>
<evidence type="ECO:0000256" key="2">
    <source>
        <dbReference type="ARBA" id="ARBA00022448"/>
    </source>
</evidence>
<dbReference type="InterPro" id="IPR006072">
    <property type="entry name" value="Odorant/phero-bd_Lep"/>
</dbReference>
<evidence type="ECO:0000256" key="4">
    <source>
        <dbReference type="SAM" id="SignalP"/>
    </source>
</evidence>
<reference evidence="5" key="1">
    <citation type="submission" date="2021-12" db="EMBL/GenBank/DDBJ databases">
        <authorList>
            <person name="King R."/>
        </authorList>
    </citation>
    <scope>NUCLEOTIDE SEQUENCE</scope>
</reference>
<dbReference type="EMBL" id="OU893339">
    <property type="protein sequence ID" value="CAG9795997.1"/>
    <property type="molecule type" value="Genomic_DNA"/>
</dbReference>
<evidence type="ECO:0000313" key="5">
    <source>
        <dbReference type="EMBL" id="CAG9795997.1"/>
    </source>
</evidence>
<keyword evidence="2" id="KW-0813">Transport</keyword>
<evidence type="ECO:0000313" key="6">
    <source>
        <dbReference type="Proteomes" id="UP001153714"/>
    </source>
</evidence>
<feature type="disulfide bond" evidence="3">
    <location>
        <begin position="75"/>
        <end position="134"/>
    </location>
</feature>
<dbReference type="AlphaFoldDB" id="A0A9N9WL56"/>
<keyword evidence="3" id="KW-1015">Disulfide bond</keyword>
<dbReference type="SUPFAM" id="SSF47565">
    <property type="entry name" value="Insect pheromone/odorant-binding proteins"/>
    <property type="match status" value="1"/>
</dbReference>
<evidence type="ECO:0000256" key="3">
    <source>
        <dbReference type="PIRSR" id="PIRSR015604-1"/>
    </source>
</evidence>
<dbReference type="Gene3D" id="1.10.238.20">
    <property type="entry name" value="Pheromone/general odorant binding protein domain"/>
    <property type="match status" value="1"/>
</dbReference>
<dbReference type="Pfam" id="PF01395">
    <property type="entry name" value="PBP_GOBP"/>
    <property type="match status" value="1"/>
</dbReference>
<keyword evidence="6" id="KW-1185">Reference proteome</keyword>
<accession>A0A9N9WL56</accession>
<dbReference type="PIRSF" id="PIRSF015604">
    <property type="entry name" value="Odorant/phero_bd"/>
    <property type="match status" value="1"/>
</dbReference>
<feature type="signal peptide" evidence="4">
    <location>
        <begin position="1"/>
        <end position="25"/>
    </location>
</feature>
<feature type="chain" id="PRO_5040461841" evidence="4">
    <location>
        <begin position="26"/>
        <end position="168"/>
    </location>
</feature>
<name>A0A9N9WL56_9NEOP</name>
<feature type="disulfide bond" evidence="3">
    <location>
        <begin position="123"/>
        <end position="143"/>
    </location>
</feature>
<dbReference type="CDD" id="cd23992">
    <property type="entry name" value="PBP_GOBP"/>
    <property type="match status" value="1"/>
</dbReference>
<gene>
    <name evidence="5" type="ORF">DIATSA_LOCUS13224</name>
</gene>
<dbReference type="Proteomes" id="UP001153714">
    <property type="component" value="Chromosome 8"/>
</dbReference>
<protein>
    <submittedName>
        <fullName evidence="5">Uncharacterized protein</fullName>
    </submittedName>
</protein>